<gene>
    <name evidence="9" type="primary">eda</name>
    <name evidence="9" type="ORF">WAB15_12905</name>
</gene>
<dbReference type="Proteomes" id="UP001626628">
    <property type="component" value="Chromosome"/>
</dbReference>
<comment type="similarity">
    <text evidence="3">Belongs to the KHG/KDPG aldolase family.</text>
</comment>
<dbReference type="GO" id="GO:0008700">
    <property type="term" value="F:(R,S)-4-hydroxy-2-oxoglutarate aldolase activity"/>
    <property type="evidence" value="ECO:0007669"/>
    <property type="project" value="UniProtKB-EC"/>
</dbReference>
<dbReference type="PANTHER" id="PTHR30246:SF1">
    <property type="entry name" value="2-DEHYDRO-3-DEOXY-6-PHOSPHOGALACTONATE ALDOLASE-RELATED"/>
    <property type="match status" value="1"/>
</dbReference>
<accession>A0ABZ2QL87</accession>
<evidence type="ECO:0000256" key="5">
    <source>
        <dbReference type="ARBA" id="ARBA00013063"/>
    </source>
</evidence>
<keyword evidence="6 9" id="KW-0456">Lyase</keyword>
<evidence type="ECO:0000256" key="2">
    <source>
        <dbReference type="ARBA" id="ARBA00004736"/>
    </source>
</evidence>
<dbReference type="PROSITE" id="PS00159">
    <property type="entry name" value="ALDOLASE_KDPG_KHG_1"/>
    <property type="match status" value="1"/>
</dbReference>
<dbReference type="EMBL" id="CP147982">
    <property type="protein sequence ID" value="WXK76825.1"/>
    <property type="molecule type" value="Genomic_DNA"/>
</dbReference>
<evidence type="ECO:0000256" key="6">
    <source>
        <dbReference type="ARBA" id="ARBA00023239"/>
    </source>
</evidence>
<dbReference type="EC" id="4.1.2.14" evidence="5"/>
<organism evidence="9 10">
    <name type="scientific">Streptomyces sirii</name>
    <dbReference type="NCBI Taxonomy" id="3127701"/>
    <lineage>
        <taxon>Bacteria</taxon>
        <taxon>Bacillati</taxon>
        <taxon>Actinomycetota</taxon>
        <taxon>Actinomycetes</taxon>
        <taxon>Kitasatosporales</taxon>
        <taxon>Streptomycetaceae</taxon>
        <taxon>Streptomyces</taxon>
    </lineage>
</organism>
<dbReference type="CDD" id="cd00452">
    <property type="entry name" value="KDPG_aldolase"/>
    <property type="match status" value="1"/>
</dbReference>
<evidence type="ECO:0000313" key="9">
    <source>
        <dbReference type="EMBL" id="WXK76825.1"/>
    </source>
</evidence>
<dbReference type="NCBIfam" id="NF004325">
    <property type="entry name" value="PRK05718.1"/>
    <property type="match status" value="1"/>
</dbReference>
<sequence length="218" mass="21936">MGDVTSASSPVPTAPSVLGLAPVIPVVVLEDAADAVPLARALVSGGLPAIEVTLRTPAALDAIRAIAREVPQAVVGAGTLLTPEHVAAAGAVGAQFLVSPGWSPRLLHAMRDSGIPFLPGVSTASEVVTLLEEGVTELKFFPAEAAGGTAYLKSLAAPLPRARFCPTGGIGLASAPSYLALPNVGCVGGTWMLPADALAAKDWDRVRRLALEAAALAV</sequence>
<evidence type="ECO:0000256" key="3">
    <source>
        <dbReference type="ARBA" id="ARBA00006906"/>
    </source>
</evidence>
<dbReference type="InterPro" id="IPR000887">
    <property type="entry name" value="Aldlse_KDPG_KHG"/>
</dbReference>
<evidence type="ECO:0000256" key="7">
    <source>
        <dbReference type="ARBA" id="ARBA00023270"/>
    </source>
</evidence>
<reference evidence="9 10" key="1">
    <citation type="submission" date="2024-03" db="EMBL/GenBank/DDBJ databases">
        <title>The complete genome of Streptomyces sirii sp.nov.</title>
        <authorList>
            <person name="Zakalyukina Y.V."/>
            <person name="Belik A.R."/>
            <person name="Biryukov M.V."/>
            <person name="Baturina O.A."/>
            <person name="Kabilov M.R."/>
        </authorList>
    </citation>
    <scope>NUCLEOTIDE SEQUENCE [LARGE SCALE GENOMIC DNA]</scope>
    <source>
        <strain evidence="9 10">BP-8</strain>
    </source>
</reference>
<dbReference type="InterPro" id="IPR031337">
    <property type="entry name" value="KDPG/KHG_AS_1"/>
</dbReference>
<dbReference type="InterPro" id="IPR031338">
    <property type="entry name" value="KDPG/KHG_AS_2"/>
</dbReference>
<dbReference type="Pfam" id="PF01081">
    <property type="entry name" value="Aldolase"/>
    <property type="match status" value="1"/>
</dbReference>
<keyword evidence="10" id="KW-1185">Reference proteome</keyword>
<dbReference type="PROSITE" id="PS00160">
    <property type="entry name" value="ALDOLASE_KDPG_KHG_2"/>
    <property type="match status" value="1"/>
</dbReference>
<evidence type="ECO:0000256" key="4">
    <source>
        <dbReference type="ARBA" id="ARBA00011233"/>
    </source>
</evidence>
<name>A0ABZ2QL87_9ACTN</name>
<dbReference type="Gene3D" id="3.20.20.70">
    <property type="entry name" value="Aldolase class I"/>
    <property type="match status" value="1"/>
</dbReference>
<dbReference type="InterPro" id="IPR013785">
    <property type="entry name" value="Aldolase_TIM"/>
</dbReference>
<keyword evidence="7" id="KW-0704">Schiff base</keyword>
<dbReference type="NCBIfam" id="TIGR01182">
    <property type="entry name" value="eda"/>
    <property type="match status" value="1"/>
</dbReference>
<proteinExistence type="inferred from homology"/>
<comment type="catalytic activity">
    <reaction evidence="1">
        <text>2-dehydro-3-deoxy-6-phospho-D-gluconate = D-glyceraldehyde 3-phosphate + pyruvate</text>
        <dbReference type="Rhea" id="RHEA:17089"/>
        <dbReference type="ChEBI" id="CHEBI:15361"/>
        <dbReference type="ChEBI" id="CHEBI:57569"/>
        <dbReference type="ChEBI" id="CHEBI:59776"/>
        <dbReference type="EC" id="4.1.2.14"/>
    </reaction>
</comment>
<keyword evidence="8" id="KW-0119">Carbohydrate metabolism</keyword>
<dbReference type="SUPFAM" id="SSF51569">
    <property type="entry name" value="Aldolase"/>
    <property type="match status" value="1"/>
</dbReference>
<comment type="pathway">
    <text evidence="2">Carbohydrate acid metabolism; 2-dehydro-3-deoxy-D-gluconate degradation; D-glyceraldehyde 3-phosphate and pyruvate from 2-dehydro-3-deoxy-D-gluconate: step 2/2.</text>
</comment>
<evidence type="ECO:0000313" key="10">
    <source>
        <dbReference type="Proteomes" id="UP001626628"/>
    </source>
</evidence>
<dbReference type="PANTHER" id="PTHR30246">
    <property type="entry name" value="2-KETO-3-DEOXY-6-PHOSPHOGLUCONATE ALDOLASE"/>
    <property type="match status" value="1"/>
</dbReference>
<dbReference type="RefSeq" id="WP_399149865.1">
    <property type="nucleotide sequence ID" value="NZ_CP147982.1"/>
</dbReference>
<protein>
    <recommendedName>
        <fullName evidence="5">2-dehydro-3-deoxy-phosphogluconate aldolase</fullName>
        <ecNumber evidence="5">4.1.2.14</ecNumber>
    </recommendedName>
</protein>
<evidence type="ECO:0000256" key="8">
    <source>
        <dbReference type="ARBA" id="ARBA00023277"/>
    </source>
</evidence>
<dbReference type="GO" id="GO:0008675">
    <property type="term" value="F:2-dehydro-3-deoxy-phosphogluconate aldolase activity"/>
    <property type="evidence" value="ECO:0007669"/>
    <property type="project" value="UniProtKB-EC"/>
</dbReference>
<evidence type="ECO:0000256" key="1">
    <source>
        <dbReference type="ARBA" id="ARBA00000654"/>
    </source>
</evidence>
<comment type="subunit">
    <text evidence="4">Homotrimer.</text>
</comment>